<evidence type="ECO:0000256" key="1">
    <source>
        <dbReference type="SAM" id="MobiDB-lite"/>
    </source>
</evidence>
<accession>A0A4Y2EEV9</accession>
<comment type="caution">
    <text evidence="2">The sequence shown here is derived from an EMBL/GenBank/DDBJ whole genome shotgun (WGS) entry which is preliminary data.</text>
</comment>
<feature type="region of interest" description="Disordered" evidence="1">
    <location>
        <begin position="15"/>
        <end position="55"/>
    </location>
</feature>
<proteinExistence type="predicted"/>
<evidence type="ECO:0000313" key="3">
    <source>
        <dbReference type="Proteomes" id="UP000499080"/>
    </source>
</evidence>
<name>A0A4Y2EEV9_ARAVE</name>
<sequence>MKHIIRYESRQDKNEDIIDTDFHGSSENLSMSIDSSEENSDNQSSSSTVYDSDYMDKRGGLETKIEIDAMSNMKLQNESNVVHELRNCALNTMLPIHL</sequence>
<protein>
    <submittedName>
        <fullName evidence="2">Uncharacterized protein</fullName>
    </submittedName>
</protein>
<organism evidence="2 3">
    <name type="scientific">Araneus ventricosus</name>
    <name type="common">Orbweaver spider</name>
    <name type="synonym">Epeira ventricosa</name>
    <dbReference type="NCBI Taxonomy" id="182803"/>
    <lineage>
        <taxon>Eukaryota</taxon>
        <taxon>Metazoa</taxon>
        <taxon>Ecdysozoa</taxon>
        <taxon>Arthropoda</taxon>
        <taxon>Chelicerata</taxon>
        <taxon>Arachnida</taxon>
        <taxon>Araneae</taxon>
        <taxon>Araneomorphae</taxon>
        <taxon>Entelegynae</taxon>
        <taxon>Araneoidea</taxon>
        <taxon>Araneidae</taxon>
        <taxon>Araneus</taxon>
    </lineage>
</organism>
<feature type="compositionally biased region" description="Basic and acidic residues" evidence="1">
    <location>
        <begin position="15"/>
        <end position="24"/>
    </location>
</feature>
<reference evidence="2 3" key="1">
    <citation type="journal article" date="2019" name="Sci. Rep.">
        <title>Orb-weaving spider Araneus ventricosus genome elucidates the spidroin gene catalogue.</title>
        <authorList>
            <person name="Kono N."/>
            <person name="Nakamura H."/>
            <person name="Ohtoshi R."/>
            <person name="Moran D.A.P."/>
            <person name="Shinohara A."/>
            <person name="Yoshida Y."/>
            <person name="Fujiwara M."/>
            <person name="Mori M."/>
            <person name="Tomita M."/>
            <person name="Arakawa K."/>
        </authorList>
    </citation>
    <scope>NUCLEOTIDE SEQUENCE [LARGE SCALE GENOMIC DNA]</scope>
</reference>
<dbReference type="AlphaFoldDB" id="A0A4Y2EEV9"/>
<gene>
    <name evidence="2" type="ORF">AVEN_239380_1</name>
</gene>
<evidence type="ECO:0000313" key="2">
    <source>
        <dbReference type="EMBL" id="GBM26385.1"/>
    </source>
</evidence>
<feature type="compositionally biased region" description="Low complexity" evidence="1">
    <location>
        <begin position="41"/>
        <end position="52"/>
    </location>
</feature>
<dbReference type="Proteomes" id="UP000499080">
    <property type="component" value="Unassembled WGS sequence"/>
</dbReference>
<keyword evidence="3" id="KW-1185">Reference proteome</keyword>
<dbReference type="EMBL" id="BGPR01000558">
    <property type="protein sequence ID" value="GBM26385.1"/>
    <property type="molecule type" value="Genomic_DNA"/>
</dbReference>